<sequence>MMIDMSTTLLRALCKACLGLTTVLTTTYRTVGEQRQHRVVLSCASAASSSYFSRSIASTCFTSPGGSNTTQAAIMSILLSVTPIPKSNLQQTHSNTLLPS</sequence>
<evidence type="ECO:0008006" key="4">
    <source>
        <dbReference type="Google" id="ProtNLM"/>
    </source>
</evidence>
<evidence type="ECO:0000256" key="1">
    <source>
        <dbReference type="SAM" id="SignalP"/>
    </source>
</evidence>
<dbReference type="VEuPathDB" id="FungiDB:JI435_429820"/>
<organism evidence="2 3">
    <name type="scientific">Phaeosphaeria nodorum (strain SN15 / ATCC MYA-4574 / FGSC 10173)</name>
    <name type="common">Glume blotch fungus</name>
    <name type="synonym">Parastagonospora nodorum</name>
    <dbReference type="NCBI Taxonomy" id="321614"/>
    <lineage>
        <taxon>Eukaryota</taxon>
        <taxon>Fungi</taxon>
        <taxon>Dikarya</taxon>
        <taxon>Ascomycota</taxon>
        <taxon>Pezizomycotina</taxon>
        <taxon>Dothideomycetes</taxon>
        <taxon>Pleosporomycetidae</taxon>
        <taxon>Pleosporales</taxon>
        <taxon>Pleosporineae</taxon>
        <taxon>Phaeosphaeriaceae</taxon>
        <taxon>Parastagonospora</taxon>
    </lineage>
</organism>
<feature type="signal peptide" evidence="1">
    <location>
        <begin position="1"/>
        <end position="19"/>
    </location>
</feature>
<evidence type="ECO:0000313" key="2">
    <source>
        <dbReference type="EMBL" id="QRC93861.1"/>
    </source>
</evidence>
<proteinExistence type="predicted"/>
<dbReference type="Proteomes" id="UP000663193">
    <property type="component" value="Chromosome 4"/>
</dbReference>
<keyword evidence="3" id="KW-1185">Reference proteome</keyword>
<keyword evidence="1" id="KW-0732">Signal</keyword>
<reference evidence="3" key="1">
    <citation type="journal article" date="2021" name="BMC Genomics">
        <title>Chromosome-level genome assembly and manually-curated proteome of model necrotroph Parastagonospora nodorum Sn15 reveals a genome-wide trove of candidate effector homologs, and redundancy of virulence-related functions within an accessory chromosome.</title>
        <authorList>
            <person name="Bertazzoni S."/>
            <person name="Jones D.A.B."/>
            <person name="Phan H.T."/>
            <person name="Tan K.-C."/>
            <person name="Hane J.K."/>
        </authorList>
    </citation>
    <scope>NUCLEOTIDE SEQUENCE [LARGE SCALE GENOMIC DNA]</scope>
    <source>
        <strain evidence="3">SN15 / ATCC MYA-4574 / FGSC 10173)</strain>
    </source>
</reference>
<dbReference type="AlphaFoldDB" id="A0A7U2EW36"/>
<dbReference type="EMBL" id="CP069026">
    <property type="protein sequence ID" value="QRC93861.1"/>
    <property type="molecule type" value="Genomic_DNA"/>
</dbReference>
<feature type="chain" id="PRO_5030622711" description="Secreted protein" evidence="1">
    <location>
        <begin position="20"/>
        <end position="100"/>
    </location>
</feature>
<gene>
    <name evidence="2" type="ORF">JI435_429820</name>
</gene>
<evidence type="ECO:0000313" key="3">
    <source>
        <dbReference type="Proteomes" id="UP000663193"/>
    </source>
</evidence>
<accession>A0A7U2EW36</accession>
<name>A0A7U2EW36_PHANO</name>
<protein>
    <recommendedName>
        <fullName evidence="4">Secreted protein</fullName>
    </recommendedName>
</protein>